<dbReference type="PROSITE" id="PS50192">
    <property type="entry name" value="T_SNARE"/>
    <property type="match status" value="1"/>
</dbReference>
<keyword evidence="4" id="KW-0997">Cell inner membrane</keyword>
<evidence type="ECO:0000256" key="4">
    <source>
        <dbReference type="ARBA" id="ARBA00022519"/>
    </source>
</evidence>
<feature type="domain" description="HAMP" evidence="14">
    <location>
        <begin position="323"/>
        <end position="375"/>
    </location>
</feature>
<evidence type="ECO:0000256" key="5">
    <source>
        <dbReference type="ARBA" id="ARBA00022692"/>
    </source>
</evidence>
<keyword evidence="5 11" id="KW-0812">Transmembrane</keyword>
<evidence type="ECO:0000256" key="11">
    <source>
        <dbReference type="SAM" id="Phobius"/>
    </source>
</evidence>
<keyword evidence="7 11" id="KW-0472">Membrane</keyword>
<evidence type="ECO:0000313" key="15">
    <source>
        <dbReference type="EMBL" id="MFK4753728.1"/>
    </source>
</evidence>
<protein>
    <submittedName>
        <fullName evidence="15">Methyl-accepting chemotaxis protein</fullName>
    </submittedName>
</protein>
<dbReference type="PROSITE" id="PS50111">
    <property type="entry name" value="CHEMOTAXIS_TRANSDUC_2"/>
    <property type="match status" value="1"/>
</dbReference>
<dbReference type="Pfam" id="PF00015">
    <property type="entry name" value="MCPsignal"/>
    <property type="match status" value="1"/>
</dbReference>
<evidence type="ECO:0000259" key="13">
    <source>
        <dbReference type="PROSITE" id="PS50192"/>
    </source>
</evidence>
<comment type="caution">
    <text evidence="15">The sequence shown here is derived from an EMBL/GenBank/DDBJ whole genome shotgun (WGS) entry which is preliminary data.</text>
</comment>
<dbReference type="Gene3D" id="1.10.287.950">
    <property type="entry name" value="Methyl-accepting chemotaxis protein"/>
    <property type="match status" value="1"/>
</dbReference>
<dbReference type="Gene3D" id="3.30.450.20">
    <property type="entry name" value="PAS domain"/>
    <property type="match status" value="1"/>
</dbReference>
<dbReference type="InterPro" id="IPR000727">
    <property type="entry name" value="T_SNARE_dom"/>
</dbReference>
<dbReference type="RefSeq" id="WP_416206735.1">
    <property type="nucleotide sequence ID" value="NZ_JBBKTX010000019.1"/>
</dbReference>
<evidence type="ECO:0000256" key="1">
    <source>
        <dbReference type="ARBA" id="ARBA00004429"/>
    </source>
</evidence>
<dbReference type="SUPFAM" id="SSF58104">
    <property type="entry name" value="Methyl-accepting chemotaxis protein (MCP) signaling domain"/>
    <property type="match status" value="1"/>
</dbReference>
<feature type="transmembrane region" description="Helical" evidence="11">
    <location>
        <begin position="12"/>
        <end position="35"/>
    </location>
</feature>
<comment type="similarity">
    <text evidence="9">Belongs to the methyl-accepting chemotaxis (MCP) protein family.</text>
</comment>
<reference evidence="15 16" key="1">
    <citation type="submission" date="2024-03" db="EMBL/GenBank/DDBJ databases">
        <title>High-quality draft genome sequence of Oceanobacter sp. wDCs-4.</title>
        <authorList>
            <person name="Dong C."/>
        </authorList>
    </citation>
    <scope>NUCLEOTIDE SEQUENCE [LARGE SCALE GENOMIC DNA]</scope>
    <source>
        <strain evidence="16">wDCs-4</strain>
    </source>
</reference>
<dbReference type="CDD" id="cd11386">
    <property type="entry name" value="MCP_signal"/>
    <property type="match status" value="1"/>
</dbReference>
<evidence type="ECO:0000256" key="2">
    <source>
        <dbReference type="ARBA" id="ARBA00022475"/>
    </source>
</evidence>
<dbReference type="InterPro" id="IPR033479">
    <property type="entry name" value="dCache_1"/>
</dbReference>
<evidence type="ECO:0000256" key="8">
    <source>
        <dbReference type="ARBA" id="ARBA00023224"/>
    </source>
</evidence>
<evidence type="ECO:0000256" key="6">
    <source>
        <dbReference type="ARBA" id="ARBA00022989"/>
    </source>
</evidence>
<dbReference type="SMART" id="SM00283">
    <property type="entry name" value="MA"/>
    <property type="match status" value="1"/>
</dbReference>
<keyword evidence="3" id="KW-0145">Chemotaxis</keyword>
<keyword evidence="8 10" id="KW-0807">Transducer</keyword>
<accession>A0ABW8NL90</accession>
<evidence type="ECO:0000259" key="14">
    <source>
        <dbReference type="PROSITE" id="PS50885"/>
    </source>
</evidence>
<dbReference type="CDD" id="cd18773">
    <property type="entry name" value="PDC1_HK_sensor"/>
    <property type="match status" value="1"/>
</dbReference>
<organism evidence="15 16">
    <name type="scientific">Oceanobacter antarcticus</name>
    <dbReference type="NCBI Taxonomy" id="3133425"/>
    <lineage>
        <taxon>Bacteria</taxon>
        <taxon>Pseudomonadati</taxon>
        <taxon>Pseudomonadota</taxon>
        <taxon>Gammaproteobacteria</taxon>
        <taxon>Oceanospirillales</taxon>
        <taxon>Oceanospirillaceae</taxon>
        <taxon>Oceanobacter</taxon>
    </lineage>
</organism>
<sequence>MNAPVETSKNRLFTKIVIAAVICLGVAMAVLIFIATGLASNVLEARAHASIQHTVKDKAGQIDVVLQKQLQISQIIANAPAVVDYAAGFADTGQQDPQLHDQLRRYLGKVMTDGAGVYENVFIMRSDYTLGVDGIGGKSEGFSRADEDVGTLLSDDVSIGHTLLSPVTDRPVLMITAPVKNRSGKVVGTLNTPIDLQNIASRLINDDSESNNFLLDSHGLVLSSENKNHFLKLDFSKDAHLQDYFSQIQSGRNATGHFQLEGIDYIANHQAFNDGKLILVAALPVSEYTAPLISLRQQMMTTAIICTVVGALVLVLLVYAITRPLLQRLTTAMQAAERIAQGDLSQDIQASGNDEGGRLLSALGRMQTDLRHTVSQIMTSSKALTGTATELTHQANTSSNSLQKQHTDLDQAAVALSEMASAFQEVASNAALAADASVDGAEQSRAGQASVNSIVSAITGLTSETEATAEMMTTLAGQLGKIGTVLDVIRAIAEQTNLLALNAAIESARAGESGRGFAVVADEVRSLAHRTEASTREISTIISEVQNGSDKAMNAMNSSNLSVKQALDISRKSGEALDQIATVISQINDRNLNIASATEEQSSMAREVNERLSNVRNAADQTVNSAEQTRSSCENLNQLASELDKMVNRFRV</sequence>
<evidence type="ECO:0000256" key="9">
    <source>
        <dbReference type="ARBA" id="ARBA00029447"/>
    </source>
</evidence>
<dbReference type="CDD" id="cd06225">
    <property type="entry name" value="HAMP"/>
    <property type="match status" value="1"/>
</dbReference>
<dbReference type="InterPro" id="IPR003660">
    <property type="entry name" value="HAMP_dom"/>
</dbReference>
<dbReference type="Proteomes" id="UP001620597">
    <property type="component" value="Unassembled WGS sequence"/>
</dbReference>
<gene>
    <name evidence="15" type="ORF">WG929_15035</name>
</gene>
<dbReference type="InterPro" id="IPR004089">
    <property type="entry name" value="MCPsignal_dom"/>
</dbReference>
<feature type="transmembrane region" description="Helical" evidence="11">
    <location>
        <begin position="299"/>
        <end position="321"/>
    </location>
</feature>
<dbReference type="Pfam" id="PF02743">
    <property type="entry name" value="dCache_1"/>
    <property type="match status" value="1"/>
</dbReference>
<name>A0ABW8NL90_9GAMM</name>
<evidence type="ECO:0000256" key="7">
    <source>
        <dbReference type="ARBA" id="ARBA00023136"/>
    </source>
</evidence>
<dbReference type="EMBL" id="JBBKTX010000019">
    <property type="protein sequence ID" value="MFK4753728.1"/>
    <property type="molecule type" value="Genomic_DNA"/>
</dbReference>
<feature type="domain" description="T-SNARE coiled-coil homology" evidence="13">
    <location>
        <begin position="567"/>
        <end position="629"/>
    </location>
</feature>
<dbReference type="Pfam" id="PF00672">
    <property type="entry name" value="HAMP"/>
    <property type="match status" value="1"/>
</dbReference>
<evidence type="ECO:0000259" key="12">
    <source>
        <dbReference type="PROSITE" id="PS50111"/>
    </source>
</evidence>
<keyword evidence="2" id="KW-1003">Cell membrane</keyword>
<evidence type="ECO:0000256" key="10">
    <source>
        <dbReference type="PROSITE-ProRule" id="PRU00284"/>
    </source>
</evidence>
<dbReference type="SMART" id="SM00304">
    <property type="entry name" value="HAMP"/>
    <property type="match status" value="1"/>
</dbReference>
<evidence type="ECO:0000256" key="3">
    <source>
        <dbReference type="ARBA" id="ARBA00022500"/>
    </source>
</evidence>
<proteinExistence type="inferred from homology"/>
<dbReference type="PANTHER" id="PTHR32089:SF120">
    <property type="entry name" value="METHYL-ACCEPTING CHEMOTAXIS PROTEIN TLPQ"/>
    <property type="match status" value="1"/>
</dbReference>
<comment type="subcellular location">
    <subcellularLocation>
        <location evidence="1">Cell inner membrane</location>
        <topology evidence="1">Multi-pass membrane protein</topology>
    </subcellularLocation>
</comment>
<feature type="domain" description="Methyl-accepting transducer" evidence="12">
    <location>
        <begin position="380"/>
        <end position="616"/>
    </location>
</feature>
<keyword evidence="16" id="KW-1185">Reference proteome</keyword>
<keyword evidence="6 11" id="KW-1133">Transmembrane helix</keyword>
<dbReference type="PANTHER" id="PTHR32089">
    <property type="entry name" value="METHYL-ACCEPTING CHEMOTAXIS PROTEIN MCPB"/>
    <property type="match status" value="1"/>
</dbReference>
<dbReference type="PROSITE" id="PS50885">
    <property type="entry name" value="HAMP"/>
    <property type="match status" value="1"/>
</dbReference>
<evidence type="ECO:0000313" key="16">
    <source>
        <dbReference type="Proteomes" id="UP001620597"/>
    </source>
</evidence>